<comment type="subcellular location">
    <subcellularLocation>
        <location evidence="1">Nucleus</location>
    </subcellularLocation>
</comment>
<keyword evidence="2" id="KW-0539">Nucleus</keyword>
<organism evidence="6 7">
    <name type="scientific">Basidiobolus ranarum</name>
    <dbReference type="NCBI Taxonomy" id="34480"/>
    <lineage>
        <taxon>Eukaryota</taxon>
        <taxon>Fungi</taxon>
        <taxon>Fungi incertae sedis</taxon>
        <taxon>Zoopagomycota</taxon>
        <taxon>Entomophthoromycotina</taxon>
        <taxon>Basidiobolomycetes</taxon>
        <taxon>Basidiobolales</taxon>
        <taxon>Basidiobolaceae</taxon>
        <taxon>Basidiobolus</taxon>
    </lineage>
</organism>
<evidence type="ECO:0000259" key="5">
    <source>
        <dbReference type="PROSITE" id="PS50102"/>
    </source>
</evidence>
<dbReference type="EMBL" id="JASJQH010006928">
    <property type="protein sequence ID" value="KAK9723274.1"/>
    <property type="molecule type" value="Genomic_DNA"/>
</dbReference>
<dbReference type="InterPro" id="IPR051183">
    <property type="entry name" value="U1_U11-U12_snRNP_70-35kDa"/>
</dbReference>
<reference evidence="6 7" key="1">
    <citation type="submission" date="2023-04" db="EMBL/GenBank/DDBJ databases">
        <title>Genome of Basidiobolus ranarum AG-B5.</title>
        <authorList>
            <person name="Stajich J.E."/>
            <person name="Carter-House D."/>
            <person name="Gryganskyi A."/>
        </authorList>
    </citation>
    <scope>NUCLEOTIDE SEQUENCE [LARGE SCALE GENOMIC DNA]</scope>
    <source>
        <strain evidence="6 7">AG-B5</strain>
    </source>
</reference>
<feature type="region of interest" description="Disordered" evidence="4">
    <location>
        <begin position="138"/>
        <end position="304"/>
    </location>
</feature>
<name>A0ABR2W9A2_9FUNG</name>
<evidence type="ECO:0000313" key="7">
    <source>
        <dbReference type="Proteomes" id="UP001479436"/>
    </source>
</evidence>
<dbReference type="InterPro" id="IPR012677">
    <property type="entry name" value="Nucleotide-bd_a/b_plait_sf"/>
</dbReference>
<proteinExistence type="predicted"/>
<dbReference type="Gene3D" id="3.30.70.330">
    <property type="match status" value="1"/>
</dbReference>
<feature type="domain" description="RRM" evidence="5">
    <location>
        <begin position="50"/>
        <end position="128"/>
    </location>
</feature>
<protein>
    <recommendedName>
        <fullName evidence="5">RRM domain-containing protein</fullName>
    </recommendedName>
</protein>
<dbReference type="PANTHER" id="PTHR13952:SF6">
    <property type="entry name" value="U11_U12 SMALL NUCLEAR RIBONUCLEOPROTEIN 35 KDA PROTEIN"/>
    <property type="match status" value="1"/>
</dbReference>
<dbReference type="Pfam" id="PF00076">
    <property type="entry name" value="RRM_1"/>
    <property type="match status" value="1"/>
</dbReference>
<feature type="compositionally biased region" description="Basic and acidic residues" evidence="4">
    <location>
        <begin position="197"/>
        <end position="274"/>
    </location>
</feature>
<dbReference type="PROSITE" id="PS50102">
    <property type="entry name" value="RRM"/>
    <property type="match status" value="1"/>
</dbReference>
<dbReference type="SUPFAM" id="SSF54928">
    <property type="entry name" value="RNA-binding domain, RBD"/>
    <property type="match status" value="1"/>
</dbReference>
<gene>
    <name evidence="6" type="ORF">K7432_002071</name>
</gene>
<evidence type="ECO:0000256" key="1">
    <source>
        <dbReference type="ARBA" id="ARBA00004123"/>
    </source>
</evidence>
<comment type="caution">
    <text evidence="6">The sequence shown here is derived from an EMBL/GenBank/DDBJ whole genome shotgun (WGS) entry which is preliminary data.</text>
</comment>
<evidence type="ECO:0000256" key="4">
    <source>
        <dbReference type="SAM" id="MobiDB-lite"/>
    </source>
</evidence>
<dbReference type="InterPro" id="IPR035979">
    <property type="entry name" value="RBD_domain_sf"/>
</dbReference>
<evidence type="ECO:0000256" key="3">
    <source>
        <dbReference type="PROSITE-ProRule" id="PRU00176"/>
    </source>
</evidence>
<dbReference type="InterPro" id="IPR000504">
    <property type="entry name" value="RRM_dom"/>
</dbReference>
<accession>A0ABR2W9A2</accession>
<feature type="compositionally biased region" description="Basic and acidic residues" evidence="4">
    <location>
        <begin position="145"/>
        <end position="169"/>
    </location>
</feature>
<keyword evidence="3" id="KW-0694">RNA-binding</keyword>
<keyword evidence="7" id="KW-1185">Reference proteome</keyword>
<dbReference type="Proteomes" id="UP001479436">
    <property type="component" value="Unassembled WGS sequence"/>
</dbReference>
<feature type="compositionally biased region" description="Basic and acidic residues" evidence="4">
    <location>
        <begin position="178"/>
        <end position="187"/>
    </location>
</feature>
<evidence type="ECO:0000313" key="6">
    <source>
        <dbReference type="EMBL" id="KAK9723274.1"/>
    </source>
</evidence>
<dbReference type="PANTHER" id="PTHR13952">
    <property type="entry name" value="U1 SMALL NUCLEAR RIBONUCLEOPROTEIN 70 KD"/>
    <property type="match status" value="1"/>
</dbReference>
<sequence length="304" mass="36024">MWYAKRYVPLQAGSIDGTDTVPHDRAVQRAQLARYVPPKERNGVSGDPYKTLFVGRLNPETTEDTLSTFFSTYGPLITTTITRNFITGDSRGYGFIEFKNERDCRDAYMHASKSTLDDRQILVDYERSRVMEGWIPRRLGGGFGGRKESGQLRFGARDRPFKRPFKPKDYQNAPSIDPEQRHDDCWRRLNPLGLSPRVDDSHSHSHENRDRNHETSTHRKRERSRETYRSRDDEEHTRDRRRSSFVDERSHRSRNRDDTHHRDRERGRDYSSHREQKRHKRDKSTSPSRHKSSSRRSHRSSRRD</sequence>
<evidence type="ECO:0000256" key="2">
    <source>
        <dbReference type="ARBA" id="ARBA00023242"/>
    </source>
</evidence>
<feature type="compositionally biased region" description="Basic residues" evidence="4">
    <location>
        <begin position="275"/>
        <end position="304"/>
    </location>
</feature>
<dbReference type="SMART" id="SM00360">
    <property type="entry name" value="RRM"/>
    <property type="match status" value="1"/>
</dbReference>